<dbReference type="GO" id="GO:0004386">
    <property type="term" value="F:helicase activity"/>
    <property type="evidence" value="ECO:0007669"/>
    <property type="project" value="UniProtKB-KW"/>
</dbReference>
<name>A0A0U1NQ21_9RHOB</name>
<reference evidence="6 7" key="1">
    <citation type="submission" date="2015-04" db="EMBL/GenBank/DDBJ databases">
        <authorList>
            <person name="Syromyatnikov M.Y."/>
            <person name="Popov V.N."/>
        </authorList>
    </citation>
    <scope>NUCLEOTIDE SEQUENCE [LARGE SCALE GENOMIC DNA]</scope>
    <source>
        <strain evidence="6 7">CECT 5292</strain>
    </source>
</reference>
<accession>A0A0U1NQ21</accession>
<dbReference type="InterPro" id="IPR015330">
    <property type="entry name" value="DNA_primase/pol_bifunc_N"/>
</dbReference>
<dbReference type="Pfam" id="PF19263">
    <property type="entry name" value="DUF5906"/>
    <property type="match status" value="1"/>
</dbReference>
<sequence>MENLSHLNKLCDQDAFLELHSNSKRPVTNDWPNQGQPAASALSSGKNIGIILGNTSGLLDVDLDCREAKTLANIILPLPLATFDRGTADSGHYLYKAITTGPRTAFTSADKSTLVELRGDGSQTMIPPSVHPNGIRLKFTSFSKEANSIAYEELLLAVNLLAACSELAQNWQEECRHELALSFSGFARKHGLEPNLIMQIMQRICQIANDPEVEDRLNAVRSTFARPLETVIGFSGLSDCLGEATAKRIADRFVAHSGKIIQGTDLVTTQRKTDGVVNYGQFSDKANVTEAKMGTAFAEWLDGKAVYVFEKKQWMIWNGSYWEADQRSMITRLAYQFVTEAKAALVDIGKYSDLSNLSQFESINRLENIAKFATTDRSVSASEFDTDPFLLAASDMWIDLMSGEAVAPNPSKLVSKALSINFDQAADCPNFMKFLDDIFECDHELIGFVQRAIGYSLTGSTSEQCLFIMIGDGANGKSTFINVINKLLGLYGSTAASQTLIANGGNSIGDDLVDLIGARLITVSDTEEGQSLAEAKIKQMTGGDRLKGRPLYGTHIQFNIIGKLWLATNSLPQINNTDHGIWRRIKAIPFNRTFSADEQDKTLGDKLIQELPGILNWAIEGCFAWQAAELQTPQVVEDQVAEYKSAMDSISQFVTDECEQDSNHICAASKFYQAYRDWCCSAGRKPQSQTAFKRALEKLNGVYQQRSSSGLQWHGIQPCLAY</sequence>
<dbReference type="Gene3D" id="3.40.50.300">
    <property type="entry name" value="P-loop containing nucleotide triphosphate hydrolases"/>
    <property type="match status" value="1"/>
</dbReference>
<dbReference type="GO" id="GO:0005524">
    <property type="term" value="F:ATP binding"/>
    <property type="evidence" value="ECO:0007669"/>
    <property type="project" value="UniProtKB-KW"/>
</dbReference>
<dbReference type="GO" id="GO:0016787">
    <property type="term" value="F:hydrolase activity"/>
    <property type="evidence" value="ECO:0007669"/>
    <property type="project" value="UniProtKB-KW"/>
</dbReference>
<dbReference type="STRING" id="282199.GCA_001049735_02842"/>
<evidence type="ECO:0000256" key="4">
    <source>
        <dbReference type="ARBA" id="ARBA00022840"/>
    </source>
</evidence>
<keyword evidence="1" id="KW-0547">Nucleotide-binding</keyword>
<dbReference type="Pfam" id="PF09250">
    <property type="entry name" value="Prim-Pol"/>
    <property type="match status" value="1"/>
</dbReference>
<dbReference type="Pfam" id="PF03288">
    <property type="entry name" value="Pox_D5"/>
    <property type="match status" value="1"/>
</dbReference>
<dbReference type="SMART" id="SM00885">
    <property type="entry name" value="D5_N"/>
    <property type="match status" value="1"/>
</dbReference>
<feature type="domain" description="SF3 helicase" evidence="5">
    <location>
        <begin position="444"/>
        <end position="603"/>
    </location>
</feature>
<dbReference type="SUPFAM" id="SSF56747">
    <property type="entry name" value="Prim-pol domain"/>
    <property type="match status" value="1"/>
</dbReference>
<organism evidence="6 7">
    <name type="scientific">Nereida ignava</name>
    <dbReference type="NCBI Taxonomy" id="282199"/>
    <lineage>
        <taxon>Bacteria</taxon>
        <taxon>Pseudomonadati</taxon>
        <taxon>Pseudomonadota</taxon>
        <taxon>Alphaproteobacteria</taxon>
        <taxon>Rhodobacterales</taxon>
        <taxon>Roseobacteraceae</taxon>
        <taxon>Nereida</taxon>
    </lineage>
</organism>
<dbReference type="InterPro" id="IPR004968">
    <property type="entry name" value="DNA_primase/NTPase_C"/>
</dbReference>
<keyword evidence="4" id="KW-0067">ATP-binding</keyword>
<gene>
    <name evidence="6" type="ORF">NIG5292_02843</name>
</gene>
<evidence type="ECO:0000256" key="3">
    <source>
        <dbReference type="ARBA" id="ARBA00022806"/>
    </source>
</evidence>
<evidence type="ECO:0000313" key="7">
    <source>
        <dbReference type="Proteomes" id="UP000048949"/>
    </source>
</evidence>
<dbReference type="Pfam" id="PF08706">
    <property type="entry name" value="D5_N"/>
    <property type="match status" value="1"/>
</dbReference>
<keyword evidence="7" id="KW-1185">Reference proteome</keyword>
<evidence type="ECO:0000259" key="5">
    <source>
        <dbReference type="PROSITE" id="PS51206"/>
    </source>
</evidence>
<dbReference type="InterPro" id="IPR014015">
    <property type="entry name" value="Helicase_SF3_DNA-vir"/>
</dbReference>
<keyword evidence="2" id="KW-0378">Hydrolase</keyword>
<dbReference type="SUPFAM" id="SSF52540">
    <property type="entry name" value="P-loop containing nucleoside triphosphate hydrolases"/>
    <property type="match status" value="1"/>
</dbReference>
<dbReference type="InterPro" id="IPR014818">
    <property type="entry name" value="Phage/plasmid_primase_P4_C"/>
</dbReference>
<proteinExistence type="predicted"/>
<evidence type="ECO:0000313" key="6">
    <source>
        <dbReference type="EMBL" id="CRK76776.1"/>
    </source>
</evidence>
<evidence type="ECO:0000256" key="2">
    <source>
        <dbReference type="ARBA" id="ARBA00022801"/>
    </source>
</evidence>
<dbReference type="InterPro" id="IPR006500">
    <property type="entry name" value="Helicase_put_C_phage/plasmid"/>
</dbReference>
<dbReference type="InterPro" id="IPR027417">
    <property type="entry name" value="P-loop_NTPase"/>
</dbReference>
<keyword evidence="3" id="KW-0347">Helicase</keyword>
<dbReference type="InterPro" id="IPR045455">
    <property type="entry name" value="NrS-1_pol-like_helicase"/>
</dbReference>
<dbReference type="PANTHER" id="PTHR35372:SF2">
    <property type="entry name" value="SF3 HELICASE DOMAIN-CONTAINING PROTEIN"/>
    <property type="match status" value="1"/>
</dbReference>
<dbReference type="InterPro" id="IPR051620">
    <property type="entry name" value="ORF904-like_C"/>
</dbReference>
<dbReference type="Proteomes" id="UP000048949">
    <property type="component" value="Unassembled WGS sequence"/>
</dbReference>
<dbReference type="PANTHER" id="PTHR35372">
    <property type="entry name" value="ATP BINDING PROTEIN-RELATED"/>
    <property type="match status" value="1"/>
</dbReference>
<dbReference type="AlphaFoldDB" id="A0A0U1NQ21"/>
<evidence type="ECO:0000256" key="1">
    <source>
        <dbReference type="ARBA" id="ARBA00022741"/>
    </source>
</evidence>
<dbReference type="EMBL" id="CVQV01000040">
    <property type="protein sequence ID" value="CRK76776.1"/>
    <property type="molecule type" value="Genomic_DNA"/>
</dbReference>
<protein>
    <recommendedName>
        <fullName evidence="5">SF3 helicase domain-containing protein</fullName>
    </recommendedName>
</protein>
<dbReference type="NCBIfam" id="TIGR01613">
    <property type="entry name" value="primase_Cterm"/>
    <property type="match status" value="1"/>
</dbReference>
<dbReference type="PROSITE" id="PS51206">
    <property type="entry name" value="SF3_HELICASE_1"/>
    <property type="match status" value="1"/>
</dbReference>